<evidence type="ECO:0000313" key="3">
    <source>
        <dbReference type="Proteomes" id="UP000789759"/>
    </source>
</evidence>
<feature type="non-terminal residue" evidence="2">
    <location>
        <position position="1"/>
    </location>
</feature>
<sequence length="65" mass="7467">ILNSKNMSPSKLIPVDVLGKEYKITGKRNIPSNLDNNKNKQKLNNPKPRKVLTLKSSEVRMDYEQ</sequence>
<feature type="region of interest" description="Disordered" evidence="1">
    <location>
        <begin position="27"/>
        <end position="65"/>
    </location>
</feature>
<feature type="non-terminal residue" evidence="2">
    <location>
        <position position="65"/>
    </location>
</feature>
<gene>
    <name evidence="2" type="ORF">CPELLU_LOCUS20339</name>
</gene>
<dbReference type="EMBL" id="CAJVQA010059709">
    <property type="protein sequence ID" value="CAG8827881.1"/>
    <property type="molecule type" value="Genomic_DNA"/>
</dbReference>
<keyword evidence="3" id="KW-1185">Reference proteome</keyword>
<proteinExistence type="predicted"/>
<accession>A0A9N9PC75</accession>
<organism evidence="2 3">
    <name type="scientific">Cetraspora pellucida</name>
    <dbReference type="NCBI Taxonomy" id="1433469"/>
    <lineage>
        <taxon>Eukaryota</taxon>
        <taxon>Fungi</taxon>
        <taxon>Fungi incertae sedis</taxon>
        <taxon>Mucoromycota</taxon>
        <taxon>Glomeromycotina</taxon>
        <taxon>Glomeromycetes</taxon>
        <taxon>Diversisporales</taxon>
        <taxon>Gigasporaceae</taxon>
        <taxon>Cetraspora</taxon>
    </lineage>
</organism>
<evidence type="ECO:0000313" key="2">
    <source>
        <dbReference type="EMBL" id="CAG8827881.1"/>
    </source>
</evidence>
<protein>
    <submittedName>
        <fullName evidence="2">9905_t:CDS:1</fullName>
    </submittedName>
</protein>
<name>A0A9N9PC75_9GLOM</name>
<dbReference type="AlphaFoldDB" id="A0A9N9PC75"/>
<dbReference type="Proteomes" id="UP000789759">
    <property type="component" value="Unassembled WGS sequence"/>
</dbReference>
<reference evidence="2" key="1">
    <citation type="submission" date="2021-06" db="EMBL/GenBank/DDBJ databases">
        <authorList>
            <person name="Kallberg Y."/>
            <person name="Tangrot J."/>
            <person name="Rosling A."/>
        </authorList>
    </citation>
    <scope>NUCLEOTIDE SEQUENCE</scope>
    <source>
        <strain evidence="2">FL966</strain>
    </source>
</reference>
<comment type="caution">
    <text evidence="2">The sequence shown here is derived from an EMBL/GenBank/DDBJ whole genome shotgun (WGS) entry which is preliminary data.</text>
</comment>
<evidence type="ECO:0000256" key="1">
    <source>
        <dbReference type="SAM" id="MobiDB-lite"/>
    </source>
</evidence>